<evidence type="ECO:0000313" key="4">
    <source>
        <dbReference type="Proteomes" id="UP000273119"/>
    </source>
</evidence>
<dbReference type="EMBL" id="QQXL01000003">
    <property type="protein sequence ID" value="RKW70768.1"/>
    <property type="molecule type" value="Genomic_DNA"/>
</dbReference>
<protein>
    <recommendedName>
        <fullName evidence="5">Sensor domain-containing protein</fullName>
    </recommendedName>
</protein>
<dbReference type="PROSITE" id="PS51257">
    <property type="entry name" value="PROKAR_LIPOPROTEIN"/>
    <property type="match status" value="1"/>
</dbReference>
<feature type="compositionally biased region" description="Low complexity" evidence="1">
    <location>
        <begin position="50"/>
        <end position="69"/>
    </location>
</feature>
<accession>A0A496PJY8</accession>
<proteinExistence type="predicted"/>
<evidence type="ECO:0000256" key="2">
    <source>
        <dbReference type="SAM" id="SignalP"/>
    </source>
</evidence>
<name>A0A496PJY8_9MICC</name>
<feature type="compositionally biased region" description="Basic and acidic residues" evidence="1">
    <location>
        <begin position="92"/>
        <end position="106"/>
    </location>
</feature>
<evidence type="ECO:0000256" key="1">
    <source>
        <dbReference type="SAM" id="MobiDB-lite"/>
    </source>
</evidence>
<organism evidence="3 4">
    <name type="scientific">Galactobacter caseinivorans</name>
    <dbReference type="NCBI Taxonomy" id="2676123"/>
    <lineage>
        <taxon>Bacteria</taxon>
        <taxon>Bacillati</taxon>
        <taxon>Actinomycetota</taxon>
        <taxon>Actinomycetes</taxon>
        <taxon>Micrococcales</taxon>
        <taxon>Micrococcaceae</taxon>
        <taxon>Galactobacter</taxon>
    </lineage>
</organism>
<dbReference type="AlphaFoldDB" id="A0A496PJY8"/>
<feature type="region of interest" description="Disordered" evidence="1">
    <location>
        <begin position="84"/>
        <end position="114"/>
    </location>
</feature>
<comment type="caution">
    <text evidence="3">The sequence shown here is derived from an EMBL/GenBank/DDBJ whole genome shotgun (WGS) entry which is preliminary data.</text>
</comment>
<feature type="signal peptide" evidence="2">
    <location>
        <begin position="1"/>
        <end position="24"/>
    </location>
</feature>
<dbReference type="Proteomes" id="UP000273119">
    <property type="component" value="Unassembled WGS sequence"/>
</dbReference>
<gene>
    <name evidence="3" type="ORF">DWQ67_06640</name>
</gene>
<evidence type="ECO:0008006" key="5">
    <source>
        <dbReference type="Google" id="ProtNLM"/>
    </source>
</evidence>
<dbReference type="RefSeq" id="WP_121484794.1">
    <property type="nucleotide sequence ID" value="NZ_QQXL01000003.1"/>
</dbReference>
<keyword evidence="4" id="KW-1185">Reference proteome</keyword>
<evidence type="ECO:0000313" key="3">
    <source>
        <dbReference type="EMBL" id="RKW70768.1"/>
    </source>
</evidence>
<sequence>MKNAALIKLGAPLAIAALALSACGGAEPAAEQAATSAPVQSAAVQPSQGSPDAPTSAQSSAPASAPTTQTALTQAELDAAADTLKKSHPGFRLREPETFRDRESAGGRDGANEYASPAACRAHLTGSFPSAPTDRVGAGITRDSTTQTSDGLFASVSIESSTDAEFADKMIDHLEKQAEVCADATFANQEKTTSMQITTFTPQGVGGDRVFGMTTSVTSGAVTSRNAMVVVRRGNALVMALASIDPQSPSLDGGSAKLAAEALEALGG</sequence>
<keyword evidence="2" id="KW-0732">Signal</keyword>
<feature type="chain" id="PRO_5039150412" description="Sensor domain-containing protein" evidence="2">
    <location>
        <begin position="25"/>
        <end position="268"/>
    </location>
</feature>
<feature type="region of interest" description="Disordered" evidence="1">
    <location>
        <begin position="26"/>
        <end position="69"/>
    </location>
</feature>
<feature type="compositionally biased region" description="Low complexity" evidence="1">
    <location>
        <begin position="26"/>
        <end position="38"/>
    </location>
</feature>
<feature type="region of interest" description="Disordered" evidence="1">
    <location>
        <begin position="125"/>
        <end position="144"/>
    </location>
</feature>
<reference evidence="3 4" key="1">
    <citation type="submission" date="2018-07" db="EMBL/GenBank/DDBJ databases">
        <title>Arthrobacter sp. nov., isolated from raw cow's milk with high bacterial count.</title>
        <authorList>
            <person name="Hahne J."/>
            <person name="Isele D."/>
            <person name="Lipski A."/>
        </authorList>
    </citation>
    <scope>NUCLEOTIDE SEQUENCE [LARGE SCALE GENOMIC DNA]</scope>
    <source>
        <strain evidence="3 4">JZ R-183</strain>
    </source>
</reference>